<keyword evidence="2" id="KW-1185">Reference proteome</keyword>
<evidence type="ECO:0000313" key="1">
    <source>
        <dbReference type="EMBL" id="MEV5249571.1"/>
    </source>
</evidence>
<dbReference type="EMBL" id="JBFATE010000017">
    <property type="protein sequence ID" value="MEV5249571.1"/>
    <property type="molecule type" value="Genomic_DNA"/>
</dbReference>
<gene>
    <name evidence="1" type="ORF">AB0K95_30530</name>
</gene>
<comment type="caution">
    <text evidence="1">The sequence shown here is derived from an EMBL/GenBank/DDBJ whole genome shotgun (WGS) entry which is preliminary data.</text>
</comment>
<dbReference type="RefSeq" id="WP_364026833.1">
    <property type="nucleotide sequence ID" value="NZ_JBFATD010000034.1"/>
</dbReference>
<organism evidence="1 2">
    <name type="scientific">Streptomyces werraensis</name>
    <dbReference type="NCBI Taxonomy" id="68284"/>
    <lineage>
        <taxon>Bacteria</taxon>
        <taxon>Bacillati</taxon>
        <taxon>Actinomycetota</taxon>
        <taxon>Actinomycetes</taxon>
        <taxon>Kitasatosporales</taxon>
        <taxon>Streptomycetaceae</taxon>
        <taxon>Streptomyces</taxon>
    </lineage>
</organism>
<evidence type="ECO:0000313" key="2">
    <source>
        <dbReference type="Proteomes" id="UP001552527"/>
    </source>
</evidence>
<dbReference type="Proteomes" id="UP001552527">
    <property type="component" value="Unassembled WGS sequence"/>
</dbReference>
<name>A0ABV3JPA4_9ACTN</name>
<protein>
    <submittedName>
        <fullName evidence="1">Uncharacterized protein</fullName>
    </submittedName>
</protein>
<reference evidence="1 2" key="1">
    <citation type="submission" date="2024-06" db="EMBL/GenBank/DDBJ databases">
        <title>The Natural Products Discovery Center: Release of the First 8490 Sequenced Strains for Exploring Actinobacteria Biosynthetic Diversity.</title>
        <authorList>
            <person name="Kalkreuter E."/>
            <person name="Kautsar S.A."/>
            <person name="Yang D."/>
            <person name="Bader C.D."/>
            <person name="Teijaro C.N."/>
            <person name="Fluegel L."/>
            <person name="Davis C.M."/>
            <person name="Simpson J.R."/>
            <person name="Lauterbach L."/>
            <person name="Steele A.D."/>
            <person name="Gui C."/>
            <person name="Meng S."/>
            <person name="Li G."/>
            <person name="Viehrig K."/>
            <person name="Ye F."/>
            <person name="Su P."/>
            <person name="Kiefer A.F."/>
            <person name="Nichols A."/>
            <person name="Cepeda A.J."/>
            <person name="Yan W."/>
            <person name="Fan B."/>
            <person name="Jiang Y."/>
            <person name="Adhikari A."/>
            <person name="Zheng C.-J."/>
            <person name="Schuster L."/>
            <person name="Cowan T.M."/>
            <person name="Smanski M.J."/>
            <person name="Chevrette M.G."/>
            <person name="De Carvalho L.P.S."/>
            <person name="Shen B."/>
        </authorList>
    </citation>
    <scope>NUCLEOTIDE SEQUENCE [LARGE SCALE GENOMIC DNA]</scope>
    <source>
        <strain evidence="1 2">NPDC052768</strain>
    </source>
</reference>
<sequence>MRLARIVERNERGAVAAELLNKTVDNALRVQHAEDNPNADPFDFLGGLSGLGL</sequence>
<accession>A0ABV3JPA4</accession>
<proteinExistence type="predicted"/>